<evidence type="ECO:0000256" key="1">
    <source>
        <dbReference type="SAM" id="MobiDB-lite"/>
    </source>
</evidence>
<dbReference type="Proteomes" id="UP001430377">
    <property type="component" value="Unassembled WGS sequence"/>
</dbReference>
<evidence type="ECO:0000313" key="2">
    <source>
        <dbReference type="EMBL" id="MBX0323661.1"/>
    </source>
</evidence>
<name>A0AAW4PR39_9EURY</name>
<gene>
    <name evidence="2" type="ORF">EGH21_11540</name>
</gene>
<comment type="caution">
    <text evidence="2">The sequence shown here is derived from an EMBL/GenBank/DDBJ whole genome shotgun (WGS) entry which is preliminary data.</text>
</comment>
<dbReference type="RefSeq" id="WP_220618616.1">
    <property type="nucleotide sequence ID" value="NZ_RKLR01000003.1"/>
</dbReference>
<dbReference type="AlphaFoldDB" id="A0AAW4PR39"/>
<feature type="region of interest" description="Disordered" evidence="1">
    <location>
        <begin position="164"/>
        <end position="184"/>
    </location>
</feature>
<dbReference type="EMBL" id="RKLR01000003">
    <property type="protein sequence ID" value="MBX0323661.1"/>
    <property type="molecule type" value="Genomic_DNA"/>
</dbReference>
<accession>A0AAW4PR39</accession>
<protein>
    <submittedName>
        <fullName evidence="2">Uncharacterized protein</fullName>
    </submittedName>
</protein>
<proteinExistence type="predicted"/>
<organism evidence="2 3">
    <name type="scientific">Haloarcula rubra</name>
    <dbReference type="NCBI Taxonomy" id="2487747"/>
    <lineage>
        <taxon>Archaea</taxon>
        <taxon>Methanobacteriati</taxon>
        <taxon>Methanobacteriota</taxon>
        <taxon>Stenosarchaea group</taxon>
        <taxon>Halobacteria</taxon>
        <taxon>Halobacteriales</taxon>
        <taxon>Haloarculaceae</taxon>
        <taxon>Haloarcula</taxon>
    </lineage>
</organism>
<keyword evidence="3" id="KW-1185">Reference proteome</keyword>
<sequence length="184" mass="20318">MSEADEAEPQQSVALSIPPEYAAEFVAEVFEDAERSTDWPTVVDAYVPSAHREAWAELTARAQVTQILDRAAAYDEETVEVLASIPSDADRSHAESRFDEALRRRRNADGFRNAVADAYASGHVGDDALVGAVEDAGFETDTIAEREEKLELVAEKHGFEFRPYGGTLLDEDRYQTDSSDSATW</sequence>
<reference evidence="2 3" key="1">
    <citation type="submission" date="2021-06" db="EMBL/GenBank/DDBJ databases">
        <title>Halomicroarcula sp. a new haloarchaeum isolated from saline soil.</title>
        <authorList>
            <person name="Duran-Viseras A."/>
            <person name="Sanchez-Porro C."/>
            <person name="Ventosa A."/>
        </authorList>
    </citation>
    <scope>NUCLEOTIDE SEQUENCE [LARGE SCALE GENOMIC DNA]</scope>
    <source>
        <strain evidence="2 3">F13</strain>
    </source>
</reference>
<evidence type="ECO:0000313" key="3">
    <source>
        <dbReference type="Proteomes" id="UP001430377"/>
    </source>
</evidence>